<comment type="caution">
    <text evidence="4">The sequence shown here is derived from an EMBL/GenBank/DDBJ whole genome shotgun (WGS) entry which is preliminary data.</text>
</comment>
<dbReference type="OrthoDB" id="9795587at2"/>
<dbReference type="RefSeq" id="WP_150402960.1">
    <property type="nucleotide sequence ID" value="NZ_VXLC01000006.1"/>
</dbReference>
<dbReference type="Gene3D" id="2.60.40.650">
    <property type="match status" value="1"/>
</dbReference>
<keyword evidence="5" id="KW-1185">Reference proteome</keyword>
<dbReference type="GO" id="GO:0020037">
    <property type="term" value="F:heme binding"/>
    <property type="evidence" value="ECO:0007669"/>
    <property type="project" value="TreeGrafter"/>
</dbReference>
<keyword evidence="2" id="KW-0472">Membrane</keyword>
<dbReference type="SUPFAM" id="SSF81296">
    <property type="entry name" value="E set domains"/>
    <property type="match status" value="1"/>
</dbReference>
<reference evidence="4 5" key="1">
    <citation type="submission" date="2019-09" db="EMBL/GenBank/DDBJ databases">
        <authorList>
            <person name="Wang X."/>
        </authorList>
    </citation>
    <scope>NUCLEOTIDE SEQUENCE [LARGE SCALE GENOMIC DNA]</scope>
    <source>
        <strain evidence="4 5">CICC 11023</strain>
    </source>
</reference>
<sequence length="481" mass="50198">MVTNGDRSSGVGAAAVGLAALGVGEAIAATRGGSLIDTLGRAAIDAAPVPVVEVTVAMSGRHDKIATRLGIGAGVVAAAVGLAALPERLRTPVTAAAGAGAAALATRLSTRSTSTVAGAVAASGVLAAGLRRRPRGLLGGLAWIATGAGMFAAAHTLHHDLDRRQDNDIRRIGPMGALGVVPQDGLEDEPGLSPLVTAARRMYVADVNLRPPRIDPAHWRLSVTGKVAHPLRLTLNELAEDAVEFDAVMVCVHNHPGEGRAANGRWFGVPLSDLLKHAIPESDATRLVTRAVDGYTISLPIEPLRSGEWPGYVVIGMNGEPLTPAHGFPARVFVPGLYGQYTGAKWLGELELTDDTHVDYWWRRGWPAGPLWVTPQARIDVTAPGRAAAGTTTIAGVAWAPPHGVAGVEVRVGEGDWHSADLGTELGAAAWRRWRVAVELPPGEHQVQARAISRSGEVQEGRHRPPFPTGPSGFHTVTVEV</sequence>
<keyword evidence="2" id="KW-1133">Transmembrane helix</keyword>
<proteinExistence type="predicted"/>
<dbReference type="AlphaFoldDB" id="A0A5N0EGM0"/>
<dbReference type="Proteomes" id="UP000323876">
    <property type="component" value="Unassembled WGS sequence"/>
</dbReference>
<dbReference type="PANTHER" id="PTHR19372:SF7">
    <property type="entry name" value="SULFITE OXIDASE, MITOCHONDRIAL"/>
    <property type="match status" value="1"/>
</dbReference>
<dbReference type="EMBL" id="VXLC01000006">
    <property type="protein sequence ID" value="KAA8887384.1"/>
    <property type="molecule type" value="Genomic_DNA"/>
</dbReference>
<dbReference type="GO" id="GO:0006790">
    <property type="term" value="P:sulfur compound metabolic process"/>
    <property type="evidence" value="ECO:0007669"/>
    <property type="project" value="TreeGrafter"/>
</dbReference>
<dbReference type="PANTHER" id="PTHR19372">
    <property type="entry name" value="SULFITE REDUCTASE"/>
    <property type="match status" value="1"/>
</dbReference>
<evidence type="ECO:0000313" key="5">
    <source>
        <dbReference type="Proteomes" id="UP000323876"/>
    </source>
</evidence>
<accession>A0A5N0EGM0</accession>
<dbReference type="GO" id="GO:0008482">
    <property type="term" value="F:sulfite oxidase activity"/>
    <property type="evidence" value="ECO:0007669"/>
    <property type="project" value="TreeGrafter"/>
</dbReference>
<organism evidence="4 5">
    <name type="scientific">Nocardia colli</name>
    <dbReference type="NCBI Taxonomy" id="2545717"/>
    <lineage>
        <taxon>Bacteria</taxon>
        <taxon>Bacillati</taxon>
        <taxon>Actinomycetota</taxon>
        <taxon>Actinomycetes</taxon>
        <taxon>Mycobacteriales</taxon>
        <taxon>Nocardiaceae</taxon>
        <taxon>Nocardia</taxon>
    </lineage>
</organism>
<evidence type="ECO:0000256" key="1">
    <source>
        <dbReference type="SAM" id="MobiDB-lite"/>
    </source>
</evidence>
<keyword evidence="2" id="KW-0812">Transmembrane</keyword>
<protein>
    <submittedName>
        <fullName evidence="4">Molybdopterin-dependent oxidoreductase</fullName>
    </submittedName>
</protein>
<gene>
    <name evidence="4" type="ORF">F3087_16945</name>
</gene>
<evidence type="ECO:0000256" key="2">
    <source>
        <dbReference type="SAM" id="Phobius"/>
    </source>
</evidence>
<dbReference type="Pfam" id="PF00174">
    <property type="entry name" value="Oxidored_molyb"/>
    <property type="match status" value="1"/>
</dbReference>
<evidence type="ECO:0000259" key="3">
    <source>
        <dbReference type="Pfam" id="PF00174"/>
    </source>
</evidence>
<dbReference type="InterPro" id="IPR014756">
    <property type="entry name" value="Ig_E-set"/>
</dbReference>
<dbReference type="InterPro" id="IPR036374">
    <property type="entry name" value="OxRdtase_Mopterin-bd_sf"/>
</dbReference>
<feature type="region of interest" description="Disordered" evidence="1">
    <location>
        <begin position="454"/>
        <end position="481"/>
    </location>
</feature>
<feature type="transmembrane region" description="Helical" evidence="2">
    <location>
        <begin position="137"/>
        <end position="157"/>
    </location>
</feature>
<name>A0A5N0EGM0_9NOCA</name>
<feature type="transmembrane region" description="Helical" evidence="2">
    <location>
        <begin position="65"/>
        <end position="85"/>
    </location>
</feature>
<feature type="domain" description="Oxidoreductase molybdopterin-binding" evidence="3">
    <location>
        <begin position="211"/>
        <end position="361"/>
    </location>
</feature>
<dbReference type="GO" id="GO:0043546">
    <property type="term" value="F:molybdopterin cofactor binding"/>
    <property type="evidence" value="ECO:0007669"/>
    <property type="project" value="TreeGrafter"/>
</dbReference>
<dbReference type="InterPro" id="IPR000572">
    <property type="entry name" value="OxRdtase_Mopterin-bd_dom"/>
</dbReference>
<dbReference type="Gene3D" id="3.90.420.10">
    <property type="entry name" value="Oxidoreductase, molybdopterin-binding domain"/>
    <property type="match status" value="1"/>
</dbReference>
<evidence type="ECO:0000313" key="4">
    <source>
        <dbReference type="EMBL" id="KAA8887384.1"/>
    </source>
</evidence>
<dbReference type="SUPFAM" id="SSF56524">
    <property type="entry name" value="Oxidoreductase molybdopterin-binding domain"/>
    <property type="match status" value="1"/>
</dbReference>